<dbReference type="AlphaFoldDB" id="A0A2S9QGU9"/>
<evidence type="ECO:0000256" key="1">
    <source>
        <dbReference type="ARBA" id="ARBA00003871"/>
    </source>
</evidence>
<dbReference type="PANTHER" id="PTHR11895">
    <property type="entry name" value="TRANSAMIDASE"/>
    <property type="match status" value="1"/>
</dbReference>
<keyword evidence="5" id="KW-1185">Reference proteome</keyword>
<dbReference type="Pfam" id="PF01425">
    <property type="entry name" value="Amidase"/>
    <property type="match status" value="1"/>
</dbReference>
<dbReference type="EMBL" id="PUEJ01000002">
    <property type="protein sequence ID" value="PRH88568.1"/>
    <property type="molecule type" value="Genomic_DNA"/>
</dbReference>
<evidence type="ECO:0000259" key="3">
    <source>
        <dbReference type="Pfam" id="PF01425"/>
    </source>
</evidence>
<organism evidence="4 5">
    <name type="scientific">Labrys okinawensis</name>
    <dbReference type="NCBI Taxonomy" id="346911"/>
    <lineage>
        <taxon>Bacteria</taxon>
        <taxon>Pseudomonadati</taxon>
        <taxon>Pseudomonadota</taxon>
        <taxon>Alphaproteobacteria</taxon>
        <taxon>Hyphomicrobiales</taxon>
        <taxon>Xanthobacteraceae</taxon>
        <taxon>Labrys</taxon>
    </lineage>
</organism>
<dbReference type="InterPro" id="IPR036928">
    <property type="entry name" value="AS_sf"/>
</dbReference>
<sequence>MSNADDLIRLTACEVVERLKRREVSPLDLVEASLARIEAVDGKVNAMVTLCPERARDQARRLMATPASEDPHWLGGLPLAVKDLNDVAGVRTTYGSQIYRDHVPERSDIMVERLEARGGITIGKSNTPEFGAGANTFNAVFGDTLNPWNTSLNAGGSSGGSAVALATGQVWLATGSDLGGSLRTPASFCSVVGLRPSPGRVASGPDGIKFETLPVNGPMARTVEDVGLMLDAMAGWHIEDPLSLEEPAVGFRESARRRQAPRRVAFSPELGVTPVHREARAIAEAAARRLEEAGSIVEEACPDFAGVPEAFQTLRALSYAAGMRDLLETRRSELKPDVIWNIEKGRALDADTIGAAMLRRSRLYDDIAAFFSRYDVLIAPAACTPPLAIEQRWVREVEGTVFENYVDWLKIASVVTMTSCPSLALPAGFTTDGRPVGVQLIGRPRGEAALLSAGAVLEDLLGLSRLVPIEPRTIT</sequence>
<dbReference type="InterPro" id="IPR000120">
    <property type="entry name" value="Amidase"/>
</dbReference>
<evidence type="ECO:0000256" key="2">
    <source>
        <dbReference type="ARBA" id="ARBA00021874"/>
    </source>
</evidence>
<dbReference type="Proteomes" id="UP000237682">
    <property type="component" value="Unassembled WGS sequence"/>
</dbReference>
<dbReference type="Gene3D" id="3.90.1300.10">
    <property type="entry name" value="Amidase signature (AS) domain"/>
    <property type="match status" value="1"/>
</dbReference>
<feature type="domain" description="Amidase" evidence="3">
    <location>
        <begin position="28"/>
        <end position="451"/>
    </location>
</feature>
<accession>A0A2S9QGU9</accession>
<dbReference type="GO" id="GO:0003824">
    <property type="term" value="F:catalytic activity"/>
    <property type="evidence" value="ECO:0007669"/>
    <property type="project" value="InterPro"/>
</dbReference>
<dbReference type="RefSeq" id="WP_105860919.1">
    <property type="nucleotide sequence ID" value="NZ_PUEJ01000002.1"/>
</dbReference>
<proteinExistence type="predicted"/>
<dbReference type="InterPro" id="IPR020556">
    <property type="entry name" value="Amidase_CS"/>
</dbReference>
<dbReference type="SUPFAM" id="SSF75304">
    <property type="entry name" value="Amidase signature (AS) enzymes"/>
    <property type="match status" value="1"/>
</dbReference>
<dbReference type="PANTHER" id="PTHR11895:SF76">
    <property type="entry name" value="INDOLEACETAMIDE HYDROLASE"/>
    <property type="match status" value="1"/>
</dbReference>
<dbReference type="PROSITE" id="PS00571">
    <property type="entry name" value="AMIDASES"/>
    <property type="match status" value="1"/>
</dbReference>
<evidence type="ECO:0000313" key="4">
    <source>
        <dbReference type="EMBL" id="PRH88568.1"/>
    </source>
</evidence>
<evidence type="ECO:0000313" key="5">
    <source>
        <dbReference type="Proteomes" id="UP000237682"/>
    </source>
</evidence>
<name>A0A2S9QGU9_9HYPH</name>
<comment type="function">
    <text evidence="1">Hydrolyzes indole-3-acetamide (IAM) into indole-3-acetic acid (IAA).</text>
</comment>
<dbReference type="OrthoDB" id="9814821at2"/>
<protein>
    <recommendedName>
        <fullName evidence="2">Indoleacetamide hydrolase</fullName>
    </recommendedName>
</protein>
<dbReference type="InterPro" id="IPR023631">
    <property type="entry name" value="Amidase_dom"/>
</dbReference>
<reference evidence="4 5" key="1">
    <citation type="submission" date="2018-02" db="EMBL/GenBank/DDBJ databases">
        <title>Whole genome sequencing of endophytic bacterium.</title>
        <authorList>
            <person name="Eedara R."/>
            <person name="Podile A.R."/>
        </authorList>
    </citation>
    <scope>NUCLEOTIDE SEQUENCE [LARGE SCALE GENOMIC DNA]</scope>
    <source>
        <strain evidence="4 5">RP1T</strain>
    </source>
</reference>
<gene>
    <name evidence="4" type="ORF">C5L14_04850</name>
</gene>
<comment type="caution">
    <text evidence="4">The sequence shown here is derived from an EMBL/GenBank/DDBJ whole genome shotgun (WGS) entry which is preliminary data.</text>
</comment>